<organism evidence="1 2">
    <name type="scientific">Salix dunnii</name>
    <dbReference type="NCBI Taxonomy" id="1413687"/>
    <lineage>
        <taxon>Eukaryota</taxon>
        <taxon>Viridiplantae</taxon>
        <taxon>Streptophyta</taxon>
        <taxon>Embryophyta</taxon>
        <taxon>Tracheophyta</taxon>
        <taxon>Spermatophyta</taxon>
        <taxon>Magnoliopsida</taxon>
        <taxon>eudicotyledons</taxon>
        <taxon>Gunneridae</taxon>
        <taxon>Pentapetalae</taxon>
        <taxon>rosids</taxon>
        <taxon>fabids</taxon>
        <taxon>Malpighiales</taxon>
        <taxon>Salicaceae</taxon>
        <taxon>Saliceae</taxon>
        <taxon>Salix</taxon>
    </lineage>
</organism>
<comment type="caution">
    <text evidence="1">The sequence shown here is derived from an EMBL/GenBank/DDBJ whole genome shotgun (WGS) entry which is preliminary data.</text>
</comment>
<keyword evidence="2" id="KW-1185">Reference proteome</keyword>
<dbReference type="Gene3D" id="1.10.630.10">
    <property type="entry name" value="Cytochrome P450"/>
    <property type="match status" value="1"/>
</dbReference>
<dbReference type="GO" id="GO:0020037">
    <property type="term" value="F:heme binding"/>
    <property type="evidence" value="ECO:0007669"/>
    <property type="project" value="InterPro"/>
</dbReference>
<name>A0A835MUS4_9ROSI</name>
<dbReference type="EMBL" id="JADGMS010000010">
    <property type="protein sequence ID" value="KAF9674226.1"/>
    <property type="molecule type" value="Genomic_DNA"/>
</dbReference>
<proteinExistence type="predicted"/>
<evidence type="ECO:0000313" key="2">
    <source>
        <dbReference type="Proteomes" id="UP000657918"/>
    </source>
</evidence>
<dbReference type="OrthoDB" id="1470350at2759"/>
<dbReference type="SUPFAM" id="SSF48264">
    <property type="entry name" value="Cytochrome P450"/>
    <property type="match status" value="1"/>
</dbReference>
<dbReference type="InterPro" id="IPR036396">
    <property type="entry name" value="Cyt_P450_sf"/>
</dbReference>
<evidence type="ECO:0000313" key="1">
    <source>
        <dbReference type="EMBL" id="KAF9674226.1"/>
    </source>
</evidence>
<dbReference type="AlphaFoldDB" id="A0A835MUS4"/>
<protein>
    <recommendedName>
        <fullName evidence="3">Cytochrome P450</fullName>
    </recommendedName>
</protein>
<sequence>MAAFLPFGLRPRTCAGSVTETKIALAMILQQYRFALSPTYICPLTSSPSYDVPTTWNPNHARGLRGNIVIARGPVYDLWPTGDRGLRIELAA</sequence>
<dbReference type="GO" id="GO:0005506">
    <property type="term" value="F:iron ion binding"/>
    <property type="evidence" value="ECO:0007669"/>
    <property type="project" value="InterPro"/>
</dbReference>
<evidence type="ECO:0008006" key="3">
    <source>
        <dbReference type="Google" id="ProtNLM"/>
    </source>
</evidence>
<dbReference type="Proteomes" id="UP000657918">
    <property type="component" value="Unassembled WGS sequence"/>
</dbReference>
<dbReference type="GO" id="GO:0004497">
    <property type="term" value="F:monooxygenase activity"/>
    <property type="evidence" value="ECO:0007669"/>
    <property type="project" value="InterPro"/>
</dbReference>
<accession>A0A835MUS4</accession>
<gene>
    <name evidence="1" type="ORF">SADUNF_Sadunf10G0105500</name>
</gene>
<reference evidence="1 2" key="1">
    <citation type="submission" date="2020-10" db="EMBL/GenBank/DDBJ databases">
        <title>Plant Genome Project.</title>
        <authorList>
            <person name="Zhang R.-G."/>
        </authorList>
    </citation>
    <scope>NUCLEOTIDE SEQUENCE [LARGE SCALE GENOMIC DNA]</scope>
    <source>
        <strain evidence="1">FAFU-HL-1</strain>
        <tissue evidence="1">Leaf</tissue>
    </source>
</reference>
<dbReference type="GO" id="GO:0016705">
    <property type="term" value="F:oxidoreductase activity, acting on paired donors, with incorporation or reduction of molecular oxygen"/>
    <property type="evidence" value="ECO:0007669"/>
    <property type="project" value="InterPro"/>
</dbReference>